<dbReference type="Proteomes" id="UP000672039">
    <property type="component" value="Chromosome"/>
</dbReference>
<gene>
    <name evidence="2" type="ORF">J9253_05905</name>
</gene>
<evidence type="ECO:0000313" key="3">
    <source>
        <dbReference type="Proteomes" id="UP000672039"/>
    </source>
</evidence>
<name>A0ABX7WVW7_9GAMM</name>
<accession>A0ABX7WVW7</accession>
<dbReference type="EMBL" id="CP072801">
    <property type="protein sequence ID" value="QTR47466.1"/>
    <property type="molecule type" value="Genomic_DNA"/>
</dbReference>
<reference evidence="2 3" key="1">
    <citation type="submission" date="2021-04" db="EMBL/GenBank/DDBJ databases">
        <title>Genomics, taxonomy and metabolism of representatives of sulfur bacteria of the genus Thiothrix: Thiothrix fructosivorans QT, Thiothrix unzii A1T and three new species, Thiothrix subterranea sp. nov., Thiothrix litoralis sp. nov. and 'Candidatus Thiothrix anitrata' sp. nov.</title>
        <authorList>
            <person name="Ravin N.V."/>
            <person name="Smolyakov D."/>
            <person name="Rudenko T.S."/>
            <person name="Mardanov A.V."/>
            <person name="Beletsky A.V."/>
            <person name="Markov N.D."/>
            <person name="Fomenkov A.I."/>
            <person name="Roberts R.J."/>
            <person name="Karnachuk O.V."/>
            <person name="Novikov A."/>
            <person name="Grabovich M.Y."/>
        </authorList>
    </citation>
    <scope>NUCLEOTIDE SEQUENCE [LARGE SCALE GENOMIC DNA]</scope>
    <source>
        <strain evidence="2 3">AS</strain>
    </source>
</reference>
<keyword evidence="3" id="KW-1185">Reference proteome</keyword>
<organism evidence="2 3">
    <name type="scientific">Thiothrix litoralis</name>
    <dbReference type="NCBI Taxonomy" id="2891210"/>
    <lineage>
        <taxon>Bacteria</taxon>
        <taxon>Pseudomonadati</taxon>
        <taxon>Pseudomonadota</taxon>
        <taxon>Gammaproteobacteria</taxon>
        <taxon>Thiotrichales</taxon>
        <taxon>Thiotrichaceae</taxon>
        <taxon>Thiothrix</taxon>
    </lineage>
</organism>
<evidence type="ECO:0000313" key="2">
    <source>
        <dbReference type="EMBL" id="QTR47466.1"/>
    </source>
</evidence>
<feature type="region of interest" description="Disordered" evidence="1">
    <location>
        <begin position="29"/>
        <end position="73"/>
    </location>
</feature>
<sequence>MNAETDKYLDEVDLEADVVDEAPLVDSLDESQAFEGDGSDMAHEEDQADLGEGGVPVPLVDKPEATGAGGDNWEHRAKIAEGRLRSQGQEVAQLRQQLAQFQSGLSQTVEQVIAQRETALKAQAEKEQARHAARSKVLETFDEDTLTALDQYYQSTKPETAPAPTPVANSQTQQVVPMEQLHAMRAEMFETDVLEAVPDYAEVISNPEFQSWGQQVDSTSGATFYDLMVQAKTQMQAGRLIGMMQRFKADVQTTQQRKQALQSQVSPGRSRAGTTQPATPQYLNPQQIEQYRADFRRGKYRDESMWGKWGKIEKLINLSEKHMGIA</sequence>
<protein>
    <submittedName>
        <fullName evidence="2">Uncharacterized protein</fullName>
    </submittedName>
</protein>
<dbReference type="RefSeq" id="WP_210223733.1">
    <property type="nucleotide sequence ID" value="NZ_CP072801.1"/>
</dbReference>
<evidence type="ECO:0000256" key="1">
    <source>
        <dbReference type="SAM" id="MobiDB-lite"/>
    </source>
</evidence>
<feature type="region of interest" description="Disordered" evidence="1">
    <location>
        <begin position="260"/>
        <end position="280"/>
    </location>
</feature>
<proteinExistence type="predicted"/>